<dbReference type="InterPro" id="IPR002223">
    <property type="entry name" value="Kunitz_BPTI"/>
</dbReference>
<dbReference type="Pfam" id="PF00014">
    <property type="entry name" value="Kunitz_BPTI"/>
    <property type="match status" value="3"/>
</dbReference>
<evidence type="ECO:0000313" key="12">
    <source>
        <dbReference type="Proteomes" id="UP001177744"/>
    </source>
</evidence>
<organism evidence="11 12">
    <name type="scientific">Cnephaeus nilssonii</name>
    <name type="common">Northern bat</name>
    <name type="synonym">Eptesicus nilssonii</name>
    <dbReference type="NCBI Taxonomy" id="3371016"/>
    <lineage>
        <taxon>Eukaryota</taxon>
        <taxon>Metazoa</taxon>
        <taxon>Chordata</taxon>
        <taxon>Craniata</taxon>
        <taxon>Vertebrata</taxon>
        <taxon>Euteleostomi</taxon>
        <taxon>Mammalia</taxon>
        <taxon>Eutheria</taxon>
        <taxon>Laurasiatheria</taxon>
        <taxon>Chiroptera</taxon>
        <taxon>Yangochiroptera</taxon>
        <taxon>Vespertilionidae</taxon>
        <taxon>Cnephaeus</taxon>
    </lineage>
</organism>
<feature type="domain" description="BPTI/Kunitz inhibitor" evidence="10">
    <location>
        <begin position="197"/>
        <end position="247"/>
    </location>
</feature>
<keyword evidence="4 8" id="KW-0722">Serine protease inhibitor</keyword>
<keyword evidence="7" id="KW-0325">Glycoprotein</keyword>
<dbReference type="PRINTS" id="PR00759">
    <property type="entry name" value="BASICPTASE"/>
</dbReference>
<dbReference type="InterPro" id="IPR020901">
    <property type="entry name" value="Prtase_inh_Kunz-CS"/>
</dbReference>
<dbReference type="EMBL" id="JAULJE010000012">
    <property type="protein sequence ID" value="KAK1336466.1"/>
    <property type="molecule type" value="Genomic_DNA"/>
</dbReference>
<comment type="caution">
    <text evidence="11">The sequence shown here is derived from an EMBL/GenBank/DDBJ whole genome shotgun (WGS) entry which is preliminary data.</text>
</comment>
<dbReference type="FunFam" id="4.10.410.10:FF:000020">
    <property type="entry name" value="Collagen, type VI, alpha 3"/>
    <property type="match status" value="1"/>
</dbReference>
<dbReference type="PIRSF" id="PIRSF001620">
    <property type="entry name" value="TFPI"/>
    <property type="match status" value="1"/>
</dbReference>
<dbReference type="InterPro" id="IPR036880">
    <property type="entry name" value="Kunitz_BPTI_sf"/>
</dbReference>
<dbReference type="CDD" id="cd00109">
    <property type="entry name" value="Kunitz-type"/>
    <property type="match status" value="1"/>
</dbReference>
<reference evidence="11" key="1">
    <citation type="submission" date="2023-06" db="EMBL/GenBank/DDBJ databases">
        <title>Reference genome for the Northern bat (Eptesicus nilssonii), a most northern bat species.</title>
        <authorList>
            <person name="Laine V.N."/>
            <person name="Pulliainen A.T."/>
            <person name="Lilley T.M."/>
        </authorList>
    </citation>
    <scope>NUCLEOTIDE SEQUENCE</scope>
    <source>
        <strain evidence="11">BLF_Eptnil</strain>
        <tissue evidence="11">Kidney</tissue>
    </source>
</reference>
<keyword evidence="5 8" id="KW-0094">Blood coagulation</keyword>
<dbReference type="InterPro" id="IPR008296">
    <property type="entry name" value="TFPI-like"/>
</dbReference>
<dbReference type="PANTHER" id="PTHR10083:SF373">
    <property type="entry name" value="SERINE PEPTIDASE INHIBITOR, KUNITZ TYPE, 2"/>
    <property type="match status" value="1"/>
</dbReference>
<dbReference type="GO" id="GO:0007596">
    <property type="term" value="P:blood coagulation"/>
    <property type="evidence" value="ECO:0007669"/>
    <property type="project" value="UniProtKB-UniRule"/>
</dbReference>
<evidence type="ECO:0000256" key="1">
    <source>
        <dbReference type="ARBA" id="ARBA00022690"/>
    </source>
</evidence>
<evidence type="ECO:0000256" key="2">
    <source>
        <dbReference type="ARBA" id="ARBA00022696"/>
    </source>
</evidence>
<keyword evidence="6" id="KW-1015">Disulfide bond</keyword>
<dbReference type="GO" id="GO:0004867">
    <property type="term" value="F:serine-type endopeptidase inhibitor activity"/>
    <property type="evidence" value="ECO:0007669"/>
    <property type="project" value="UniProtKB-UniRule"/>
</dbReference>
<sequence>MMSGRSIEEEALAARTVRGGSGVTAVALPAGPVSPEVGLAHQFCAYRADTGPCRASLPRFFFNVLTGQCEAFVYGGCRGNENRFGSREECRQRCLAGELLSDLRVSDPQGARLLLLEAEVGFCRAYFTRFFYNHRTRRCEQFVFGGCGGNRNNFETEAECQRACGARDDSTPPPVSSTPRAAQENARVGDFSTPSWCLTGADRGQCTANVTRFYYDSEAGTCLAFGYSGCGGNENNFVSERACLKACKKGGPAPAPRGPGSARLGA</sequence>
<evidence type="ECO:0000256" key="7">
    <source>
        <dbReference type="ARBA" id="ARBA00023180"/>
    </source>
</evidence>
<dbReference type="InterPro" id="IPR050098">
    <property type="entry name" value="TFPI/VKTCI-like"/>
</dbReference>
<name>A0AA40LK79_CNENI</name>
<evidence type="ECO:0000256" key="9">
    <source>
        <dbReference type="SAM" id="MobiDB-lite"/>
    </source>
</evidence>
<dbReference type="SUPFAM" id="SSF57362">
    <property type="entry name" value="BPTI-like"/>
    <property type="match status" value="3"/>
</dbReference>
<evidence type="ECO:0000256" key="5">
    <source>
        <dbReference type="ARBA" id="ARBA00023084"/>
    </source>
</evidence>
<dbReference type="SMART" id="SM00131">
    <property type="entry name" value="KU"/>
    <property type="match status" value="3"/>
</dbReference>
<keyword evidence="2 8" id="KW-0356">Hemostasis</keyword>
<keyword evidence="3" id="KW-0677">Repeat</keyword>
<evidence type="ECO:0000259" key="10">
    <source>
        <dbReference type="PROSITE" id="PS50279"/>
    </source>
</evidence>
<keyword evidence="12" id="KW-1185">Reference proteome</keyword>
<proteinExistence type="predicted"/>
<feature type="region of interest" description="Disordered" evidence="9">
    <location>
        <begin position="165"/>
        <end position="185"/>
    </location>
</feature>
<dbReference type="Proteomes" id="UP001177744">
    <property type="component" value="Unassembled WGS sequence"/>
</dbReference>
<evidence type="ECO:0000256" key="4">
    <source>
        <dbReference type="ARBA" id="ARBA00022900"/>
    </source>
</evidence>
<protein>
    <recommendedName>
        <fullName evidence="8">Tissue factor pathway inhibitor</fullName>
    </recommendedName>
</protein>
<gene>
    <name evidence="11" type="ORF">QTO34_002495</name>
</gene>
<keyword evidence="1 8" id="KW-0646">Protease inhibitor</keyword>
<dbReference type="PROSITE" id="PS50279">
    <property type="entry name" value="BPTI_KUNITZ_2"/>
    <property type="match status" value="3"/>
</dbReference>
<dbReference type="CDD" id="cd22613">
    <property type="entry name" value="Kunitz_TFPI1_1-like"/>
    <property type="match status" value="1"/>
</dbReference>
<feature type="domain" description="BPTI/Kunitz inhibitor" evidence="10">
    <location>
        <begin position="44"/>
        <end position="94"/>
    </location>
</feature>
<evidence type="ECO:0000313" key="11">
    <source>
        <dbReference type="EMBL" id="KAK1336466.1"/>
    </source>
</evidence>
<dbReference type="AlphaFoldDB" id="A0AA40LK79"/>
<dbReference type="PANTHER" id="PTHR10083">
    <property type="entry name" value="KUNITZ-TYPE PROTEASE INHIBITOR-RELATED"/>
    <property type="match status" value="1"/>
</dbReference>
<feature type="domain" description="BPTI/Kunitz inhibitor" evidence="10">
    <location>
        <begin position="114"/>
        <end position="164"/>
    </location>
</feature>
<evidence type="ECO:0000256" key="3">
    <source>
        <dbReference type="ARBA" id="ARBA00022737"/>
    </source>
</evidence>
<accession>A0AA40LK79</accession>
<evidence type="ECO:0000256" key="8">
    <source>
        <dbReference type="PIRNR" id="PIRNR001620"/>
    </source>
</evidence>
<dbReference type="PROSITE" id="PS00280">
    <property type="entry name" value="BPTI_KUNITZ_1"/>
    <property type="match status" value="3"/>
</dbReference>
<dbReference type="GO" id="GO:0005615">
    <property type="term" value="C:extracellular space"/>
    <property type="evidence" value="ECO:0007669"/>
    <property type="project" value="TreeGrafter"/>
</dbReference>
<dbReference type="Gene3D" id="4.10.410.10">
    <property type="entry name" value="Pancreatic trypsin inhibitor Kunitz domain"/>
    <property type="match status" value="3"/>
</dbReference>
<dbReference type="FunFam" id="4.10.410.10:FF:000004">
    <property type="entry name" value="Tissue factor pathway inhibitor"/>
    <property type="match status" value="1"/>
</dbReference>
<evidence type="ECO:0000256" key="6">
    <source>
        <dbReference type="ARBA" id="ARBA00023157"/>
    </source>
</evidence>